<accession>A0A9W9QTA2</accession>
<feature type="region of interest" description="Disordered" evidence="1">
    <location>
        <begin position="92"/>
        <end position="221"/>
    </location>
</feature>
<evidence type="ECO:0000256" key="1">
    <source>
        <dbReference type="SAM" id="MobiDB-lite"/>
    </source>
</evidence>
<evidence type="ECO:0000313" key="2">
    <source>
        <dbReference type="EMBL" id="KAJ5340583.1"/>
    </source>
</evidence>
<dbReference type="EMBL" id="JAPZBR010000008">
    <property type="protein sequence ID" value="KAJ5340583.1"/>
    <property type="molecule type" value="Genomic_DNA"/>
</dbReference>
<feature type="compositionally biased region" description="Basic residues" evidence="1">
    <location>
        <begin position="522"/>
        <end position="534"/>
    </location>
</feature>
<reference evidence="2" key="2">
    <citation type="journal article" date="2023" name="IMA Fungus">
        <title>Comparative genomic study of the Penicillium genus elucidates a diverse pangenome and 15 lateral gene transfer events.</title>
        <authorList>
            <person name="Petersen C."/>
            <person name="Sorensen T."/>
            <person name="Nielsen M.R."/>
            <person name="Sondergaard T.E."/>
            <person name="Sorensen J.L."/>
            <person name="Fitzpatrick D.A."/>
            <person name="Frisvad J.C."/>
            <person name="Nielsen K.L."/>
        </authorList>
    </citation>
    <scope>NUCLEOTIDE SEQUENCE</scope>
    <source>
        <strain evidence="2">IBT 35675</strain>
    </source>
</reference>
<protein>
    <submittedName>
        <fullName evidence="2">Uncharacterized protein</fullName>
    </submittedName>
</protein>
<evidence type="ECO:0000313" key="3">
    <source>
        <dbReference type="Proteomes" id="UP001148299"/>
    </source>
</evidence>
<gene>
    <name evidence="2" type="ORF">N7541_009707</name>
</gene>
<sequence length="598" mass="67146">MANKMSPSSTVCPQNPMTATLLVGQTPQKDTTSQSTAVEDLLHRCHFNWADEVEDSIAKADVATGVYPVTNMSTPDIRCYFPRMAKPTEAVWPQPYTPRASRFQPSLPTLEEESDDDLDEQENPKSISWSLPVEDFGHPLRRVHSNSQDYARRRGAISPRFNRPLSTIFEEDEDEDEDENDHTGSYEHTTSEDEEASHSSDDEPFPDEETDTESVVSGDDEYDAAVQQCFDDIYDDRYDRIAADNSIHHFSWAGYPVNHRSTTSPSDSLALIMSDPKVPRGSNKYRGQAMLNNAFPLVDPVIVFMDGIDDSMFELRGSKLAKASAGRAYKFYSPHGLWLDDSNEHSDVRYDSGCLDTYESGKAVVGNGFYGEGAIRPISQWIGKRQEIFEASDKSHSLPRKSTWKPKPSPLSQCETLTPVKLPSQKNALLESPFVIQCDALRPTVMPRQTSWRLEASYINRCDMITPIEPQYTTDWPTQPSPLAQHNTAGPAKPRGNKALQPISSSSSQRESDLVVETPQKRLTKPQKKARKSRTTIPRSQATTACNDTHHEYFSFPTPVFRRSRMRQVGKAVMTVLRKGVVYLHNIAKKPGVARGAY</sequence>
<feature type="region of interest" description="Disordered" evidence="1">
    <location>
        <begin position="471"/>
        <end position="541"/>
    </location>
</feature>
<proteinExistence type="predicted"/>
<organism evidence="2 3">
    <name type="scientific">Penicillium brevicompactum</name>
    <dbReference type="NCBI Taxonomy" id="5074"/>
    <lineage>
        <taxon>Eukaryota</taxon>
        <taxon>Fungi</taxon>
        <taxon>Dikarya</taxon>
        <taxon>Ascomycota</taxon>
        <taxon>Pezizomycotina</taxon>
        <taxon>Eurotiomycetes</taxon>
        <taxon>Eurotiomycetidae</taxon>
        <taxon>Eurotiales</taxon>
        <taxon>Aspergillaceae</taxon>
        <taxon>Penicillium</taxon>
    </lineage>
</organism>
<feature type="compositionally biased region" description="Polar residues" evidence="1">
    <location>
        <begin position="471"/>
        <end position="488"/>
    </location>
</feature>
<keyword evidence="3" id="KW-1185">Reference proteome</keyword>
<name>A0A9W9QTA2_PENBR</name>
<dbReference type="AlphaFoldDB" id="A0A9W9QTA2"/>
<feature type="compositionally biased region" description="Acidic residues" evidence="1">
    <location>
        <begin position="169"/>
        <end position="180"/>
    </location>
</feature>
<reference evidence="2" key="1">
    <citation type="submission" date="2022-12" db="EMBL/GenBank/DDBJ databases">
        <authorList>
            <person name="Petersen C."/>
        </authorList>
    </citation>
    <scope>NUCLEOTIDE SEQUENCE</scope>
    <source>
        <strain evidence="2">IBT 35675</strain>
    </source>
</reference>
<comment type="caution">
    <text evidence="2">The sequence shown here is derived from an EMBL/GenBank/DDBJ whole genome shotgun (WGS) entry which is preliminary data.</text>
</comment>
<dbReference type="Proteomes" id="UP001148299">
    <property type="component" value="Unassembled WGS sequence"/>
</dbReference>
<feature type="region of interest" description="Disordered" evidence="1">
    <location>
        <begin position="392"/>
        <end position="412"/>
    </location>
</feature>
<feature type="compositionally biased region" description="Acidic residues" evidence="1">
    <location>
        <begin position="110"/>
        <end position="121"/>
    </location>
</feature>
<feature type="compositionally biased region" description="Acidic residues" evidence="1">
    <location>
        <begin position="202"/>
        <end position="221"/>
    </location>
</feature>
<feature type="compositionally biased region" description="Basic and acidic residues" evidence="1">
    <location>
        <begin position="181"/>
        <end position="201"/>
    </location>
</feature>